<dbReference type="GO" id="GO:0004850">
    <property type="term" value="F:uridine phosphorylase activity"/>
    <property type="evidence" value="ECO:0007669"/>
    <property type="project" value="UniProtKB-EC"/>
</dbReference>
<evidence type="ECO:0000313" key="3">
    <source>
        <dbReference type="Proteomes" id="UP000297714"/>
    </source>
</evidence>
<feature type="domain" description="Nucleoside phosphorylase" evidence="1">
    <location>
        <begin position="16"/>
        <end position="213"/>
    </location>
</feature>
<comment type="caution">
    <text evidence="2">The sequence shown here is derived from an EMBL/GenBank/DDBJ whole genome shotgun (WGS) entry which is preliminary data.</text>
</comment>
<dbReference type="EC" id="2.4.2.3" evidence="2"/>
<proteinExistence type="predicted"/>
<keyword evidence="3" id="KW-1185">Reference proteome</keyword>
<evidence type="ECO:0000313" key="2">
    <source>
        <dbReference type="EMBL" id="TGJ76192.1"/>
    </source>
</evidence>
<dbReference type="RefSeq" id="WP_135659693.1">
    <property type="nucleotide sequence ID" value="NZ_JAJUFJ010000003.1"/>
</dbReference>
<protein>
    <submittedName>
        <fullName evidence="2">Uridine phosphorylase</fullName>
        <ecNumber evidence="2">2.4.2.3</ecNumber>
    </submittedName>
</protein>
<dbReference type="AlphaFoldDB" id="A0A4Z0YGZ4"/>
<gene>
    <name evidence="2" type="primary">udp</name>
    <name evidence="2" type="ORF">CAGA_16530</name>
</gene>
<reference evidence="2 3" key="1">
    <citation type="submission" date="2019-04" db="EMBL/GenBank/DDBJ databases">
        <authorList>
            <person name="Poehlein A."/>
            <person name="Bengelsdorf F.R."/>
            <person name="Duerre P."/>
            <person name="Daniel R."/>
        </authorList>
    </citation>
    <scope>NUCLEOTIDE SEQUENCE [LARGE SCALE GENOMIC DNA]</scope>
    <source>
        <strain evidence="2 3">BS-1</strain>
    </source>
</reference>
<dbReference type="GO" id="GO:0009116">
    <property type="term" value="P:nucleoside metabolic process"/>
    <property type="evidence" value="ECO:0007669"/>
    <property type="project" value="InterPro"/>
</dbReference>
<dbReference type="SUPFAM" id="SSF53167">
    <property type="entry name" value="Purine and uridine phosphorylases"/>
    <property type="match status" value="1"/>
</dbReference>
<keyword evidence="2" id="KW-0808">Transferase</keyword>
<sequence>MSTLYLGADTSTVAPYVLFSGDPFRVEVLKKYLEKPQHVAFKREFNTYTGSYKGVPVTVTSTGIGAPSAAIAMEEMYESGMKVAVRMGTVMALQDDMLGHFIIPIAAMRRESTSKTYVEESYPAVADIELVNIMNQTVTFFGKRYLNGVNCTMDGFYSKMHDSKFSKECGINMLKTFEELKKLHVTGIDMESSCMLTIGRLMGVKTCIVTMATVLENLKEVLAGQDRIDAEDLLCRVVLEGLYRYHTQNVE</sequence>
<name>A0A4Z0YGZ4_9FIRM</name>
<dbReference type="InterPro" id="IPR035994">
    <property type="entry name" value="Nucleoside_phosphorylase_sf"/>
</dbReference>
<dbReference type="Pfam" id="PF01048">
    <property type="entry name" value="PNP_UDP_1"/>
    <property type="match status" value="1"/>
</dbReference>
<dbReference type="CDD" id="cd17767">
    <property type="entry name" value="UP_EcUdp-like"/>
    <property type="match status" value="1"/>
</dbReference>
<dbReference type="Gene3D" id="3.40.50.1580">
    <property type="entry name" value="Nucleoside phosphorylase domain"/>
    <property type="match status" value="1"/>
</dbReference>
<dbReference type="InterPro" id="IPR000845">
    <property type="entry name" value="Nucleoside_phosphorylase_d"/>
</dbReference>
<organism evidence="2 3">
    <name type="scientific">Caproiciproducens galactitolivorans</name>
    <dbReference type="NCBI Taxonomy" id="642589"/>
    <lineage>
        <taxon>Bacteria</taxon>
        <taxon>Bacillati</taxon>
        <taxon>Bacillota</taxon>
        <taxon>Clostridia</taxon>
        <taxon>Eubacteriales</taxon>
        <taxon>Acutalibacteraceae</taxon>
        <taxon>Caproiciproducens</taxon>
    </lineage>
</organism>
<dbReference type="GO" id="GO:0005829">
    <property type="term" value="C:cytosol"/>
    <property type="evidence" value="ECO:0007669"/>
    <property type="project" value="TreeGrafter"/>
</dbReference>
<dbReference type="EMBL" id="SRMQ01000007">
    <property type="protein sequence ID" value="TGJ76192.1"/>
    <property type="molecule type" value="Genomic_DNA"/>
</dbReference>
<dbReference type="OrthoDB" id="9772602at2"/>
<dbReference type="PANTHER" id="PTHR43691">
    <property type="entry name" value="URIDINE PHOSPHORYLASE"/>
    <property type="match status" value="1"/>
</dbReference>
<accession>A0A4Z0YGZ4</accession>
<dbReference type="PANTHER" id="PTHR43691:SF13">
    <property type="entry name" value="URIDINE PHOSPHORYLASE"/>
    <property type="match status" value="1"/>
</dbReference>
<evidence type="ECO:0000259" key="1">
    <source>
        <dbReference type="Pfam" id="PF01048"/>
    </source>
</evidence>
<keyword evidence="2" id="KW-0328">Glycosyltransferase</keyword>
<dbReference type="Proteomes" id="UP000297714">
    <property type="component" value="Unassembled WGS sequence"/>
</dbReference>